<dbReference type="AlphaFoldDB" id="A0A0F9K9E9"/>
<reference evidence="1" key="1">
    <citation type="journal article" date="2015" name="Nature">
        <title>Complex archaea that bridge the gap between prokaryotes and eukaryotes.</title>
        <authorList>
            <person name="Spang A."/>
            <person name="Saw J.H."/>
            <person name="Jorgensen S.L."/>
            <person name="Zaremba-Niedzwiedzka K."/>
            <person name="Martijn J."/>
            <person name="Lind A.E."/>
            <person name="van Eijk R."/>
            <person name="Schleper C."/>
            <person name="Guy L."/>
            <person name="Ettema T.J."/>
        </authorList>
    </citation>
    <scope>NUCLEOTIDE SEQUENCE</scope>
</reference>
<name>A0A0F9K9E9_9ZZZZ</name>
<proteinExistence type="predicted"/>
<gene>
    <name evidence="1" type="ORF">LCGC14_1356300</name>
</gene>
<dbReference type="EMBL" id="LAZR01008432">
    <property type="protein sequence ID" value="KKM78809.1"/>
    <property type="molecule type" value="Genomic_DNA"/>
</dbReference>
<protein>
    <submittedName>
        <fullName evidence="1">Uncharacterized protein</fullName>
    </submittedName>
</protein>
<accession>A0A0F9K9E9</accession>
<sequence length="131" mass="13903">MGFGVSWERLTATLGIIPAPWIAKAAEELYSADIVTAATFYSTMVNWSNGKRLVIKVESSLDQAVQIQIIGNNVNSTTLATDINSPLPCEASGNISVGLAWDDWTPYVGVKITTAVAPTTGTLTITATVQE</sequence>
<comment type="caution">
    <text evidence="1">The sequence shown here is derived from an EMBL/GenBank/DDBJ whole genome shotgun (WGS) entry which is preliminary data.</text>
</comment>
<evidence type="ECO:0000313" key="1">
    <source>
        <dbReference type="EMBL" id="KKM78809.1"/>
    </source>
</evidence>
<organism evidence="1">
    <name type="scientific">marine sediment metagenome</name>
    <dbReference type="NCBI Taxonomy" id="412755"/>
    <lineage>
        <taxon>unclassified sequences</taxon>
        <taxon>metagenomes</taxon>
        <taxon>ecological metagenomes</taxon>
    </lineage>
</organism>